<dbReference type="SUPFAM" id="SSF50037">
    <property type="entry name" value="C-terminal domain of transcriptional repressors"/>
    <property type="match status" value="1"/>
</dbReference>
<dbReference type="InterPro" id="IPR053184">
    <property type="entry name" value="FeoA-like"/>
</dbReference>
<dbReference type="PANTHER" id="PTHR43151">
    <property type="entry name" value="FEOA FAMILY PROTEIN"/>
    <property type="match status" value="1"/>
</dbReference>
<dbReference type="AlphaFoldDB" id="A0A926D3F7"/>
<dbReference type="InterPro" id="IPR008988">
    <property type="entry name" value="Transcriptional_repressor_C"/>
</dbReference>
<comment type="caution">
    <text evidence="3">The sequence shown here is derived from an EMBL/GenBank/DDBJ whole genome shotgun (WGS) entry which is preliminary data.</text>
</comment>
<dbReference type="InterPro" id="IPR038157">
    <property type="entry name" value="FeoA_core_dom"/>
</dbReference>
<organism evidence="3 4">
    <name type="scientific">Luoshenia tenuis</name>
    <dbReference type="NCBI Taxonomy" id="2763654"/>
    <lineage>
        <taxon>Bacteria</taxon>
        <taxon>Bacillati</taxon>
        <taxon>Bacillota</taxon>
        <taxon>Clostridia</taxon>
        <taxon>Christensenellales</taxon>
        <taxon>Christensenellaceae</taxon>
        <taxon>Luoshenia</taxon>
    </lineage>
</organism>
<feature type="domain" description="Ferrous iron transporter FeoA-like" evidence="2">
    <location>
        <begin position="1"/>
        <end position="69"/>
    </location>
</feature>
<keyword evidence="1" id="KW-0408">Iron</keyword>
<accession>A0A926D3F7</accession>
<dbReference type="Proteomes" id="UP000654279">
    <property type="component" value="Unassembled WGS sequence"/>
</dbReference>
<sequence length="69" mass="7409">MPLTMARPGEINAIKKVGGKADTRRFLENLGFVVGGNVTVVSQISGNVIVNIKESRVAISREMANKILV</sequence>
<evidence type="ECO:0000259" key="2">
    <source>
        <dbReference type="SMART" id="SM00899"/>
    </source>
</evidence>
<name>A0A926D3F7_9FIRM</name>
<dbReference type="GO" id="GO:0046914">
    <property type="term" value="F:transition metal ion binding"/>
    <property type="evidence" value="ECO:0007669"/>
    <property type="project" value="InterPro"/>
</dbReference>
<evidence type="ECO:0000313" key="3">
    <source>
        <dbReference type="EMBL" id="MBC8530189.1"/>
    </source>
</evidence>
<dbReference type="PANTHER" id="PTHR43151:SF1">
    <property type="entry name" value="SSR2333 PROTEIN"/>
    <property type="match status" value="1"/>
</dbReference>
<dbReference type="RefSeq" id="WP_249285915.1">
    <property type="nucleotide sequence ID" value="NZ_JACRSO010000006.1"/>
</dbReference>
<protein>
    <submittedName>
        <fullName evidence="3">Ferrous iron transport protein A</fullName>
    </submittedName>
</protein>
<dbReference type="SMART" id="SM00899">
    <property type="entry name" value="FeoA"/>
    <property type="match status" value="1"/>
</dbReference>
<dbReference type="Gene3D" id="2.30.30.90">
    <property type="match status" value="1"/>
</dbReference>
<reference evidence="3" key="1">
    <citation type="submission" date="2020-08" db="EMBL/GenBank/DDBJ databases">
        <title>Genome public.</title>
        <authorList>
            <person name="Liu C."/>
            <person name="Sun Q."/>
        </authorList>
    </citation>
    <scope>NUCLEOTIDE SEQUENCE</scope>
    <source>
        <strain evidence="3">NSJ-44</strain>
    </source>
</reference>
<evidence type="ECO:0000256" key="1">
    <source>
        <dbReference type="ARBA" id="ARBA00023004"/>
    </source>
</evidence>
<gene>
    <name evidence="3" type="ORF">H8699_12170</name>
</gene>
<dbReference type="Pfam" id="PF04023">
    <property type="entry name" value="FeoA"/>
    <property type="match status" value="1"/>
</dbReference>
<dbReference type="InterPro" id="IPR007167">
    <property type="entry name" value="Fe-transptr_FeoA-like"/>
</dbReference>
<evidence type="ECO:0000313" key="4">
    <source>
        <dbReference type="Proteomes" id="UP000654279"/>
    </source>
</evidence>
<proteinExistence type="predicted"/>
<dbReference type="EMBL" id="JACRSO010000006">
    <property type="protein sequence ID" value="MBC8530189.1"/>
    <property type="molecule type" value="Genomic_DNA"/>
</dbReference>
<keyword evidence="4" id="KW-1185">Reference proteome</keyword>